<dbReference type="InterPro" id="IPR056924">
    <property type="entry name" value="SH3_Tf2-1"/>
</dbReference>
<dbReference type="EMBL" id="CP092864">
    <property type="protein sequence ID" value="UYV63200.1"/>
    <property type="molecule type" value="Genomic_DNA"/>
</dbReference>
<organism evidence="2 3">
    <name type="scientific">Cordylochernes scorpioides</name>
    <dbReference type="NCBI Taxonomy" id="51811"/>
    <lineage>
        <taxon>Eukaryota</taxon>
        <taxon>Metazoa</taxon>
        <taxon>Ecdysozoa</taxon>
        <taxon>Arthropoda</taxon>
        <taxon>Chelicerata</taxon>
        <taxon>Arachnida</taxon>
        <taxon>Pseudoscorpiones</taxon>
        <taxon>Cheliferoidea</taxon>
        <taxon>Chernetidae</taxon>
        <taxon>Cordylochernes</taxon>
    </lineage>
</organism>
<name>A0ABY6K644_9ARAC</name>
<dbReference type="Pfam" id="PF24626">
    <property type="entry name" value="SH3_Tf2-1"/>
    <property type="match status" value="1"/>
</dbReference>
<proteinExistence type="predicted"/>
<accession>A0ABY6K644</accession>
<dbReference type="Proteomes" id="UP001235939">
    <property type="component" value="Chromosome 02"/>
</dbReference>
<protein>
    <submittedName>
        <fullName evidence="2">K02A2.6-like</fullName>
    </submittedName>
</protein>
<sequence>MNGIGKAAWSGFKAIENGLLGKRRDDNYKELVQNMLKSYEALGINKIIYDQHYQPSTFKVGDKVWLQTFYHPDNRNLMPPMFGPFTILKQISPVNYEIDKPQSNLGKTTMVIHSSKLRPYYPKEGFELKLTKVKYPL</sequence>
<keyword evidence="3" id="KW-1185">Reference proteome</keyword>
<evidence type="ECO:0000313" key="3">
    <source>
        <dbReference type="Proteomes" id="UP001235939"/>
    </source>
</evidence>
<feature type="domain" description="Tf2-1-like SH3-like" evidence="1">
    <location>
        <begin position="61"/>
        <end position="120"/>
    </location>
</feature>
<reference evidence="2 3" key="1">
    <citation type="submission" date="2022-01" db="EMBL/GenBank/DDBJ databases">
        <title>A chromosomal length assembly of Cordylochernes scorpioides.</title>
        <authorList>
            <person name="Zeh D."/>
            <person name="Zeh J."/>
        </authorList>
    </citation>
    <scope>NUCLEOTIDE SEQUENCE [LARGE SCALE GENOMIC DNA]</scope>
    <source>
        <strain evidence="2">IN4F17</strain>
        <tissue evidence="2">Whole Body</tissue>
    </source>
</reference>
<gene>
    <name evidence="2" type="ORF">LAZ67_2003418</name>
</gene>
<evidence type="ECO:0000313" key="2">
    <source>
        <dbReference type="EMBL" id="UYV63200.1"/>
    </source>
</evidence>
<evidence type="ECO:0000259" key="1">
    <source>
        <dbReference type="Pfam" id="PF24626"/>
    </source>
</evidence>